<evidence type="ECO:0000313" key="5">
    <source>
        <dbReference type="EMBL" id="MBM7035226.1"/>
    </source>
</evidence>
<evidence type="ECO:0000259" key="4">
    <source>
        <dbReference type="PROSITE" id="PS50949"/>
    </source>
</evidence>
<dbReference type="RefSeq" id="WP_205156843.1">
    <property type="nucleotide sequence ID" value="NZ_JAFEUM010000001.1"/>
</dbReference>
<evidence type="ECO:0000256" key="2">
    <source>
        <dbReference type="ARBA" id="ARBA00023125"/>
    </source>
</evidence>
<dbReference type="InterPro" id="IPR036390">
    <property type="entry name" value="WH_DNA-bd_sf"/>
</dbReference>
<sequence>MKRKKKTSAEILADRVLEHVLKHQLEVGAHIKEVELSKILKVSRTPIRNAFLHLQNSGYLIKKPNQGFFLEKLPDQNLTSPRLGNENEHPDLDPICYNIGQEYLSGKLNRSFTENDLINRYQLGRKSIQEALIAMEKDGWLSRNIGYSWEFNEFISSPIAYAQSYRFRQLIEPEALRETGFTVDHTRLQMLRMSQIDILNNDQKLVSAADMFNAGVLFHETVVAMSGNVFLLDALKRVNRLRRLIEYNVNGKRPIPRKECEEHLHLLSLIEEGNLVEASSFLESHLERTAKEKEEIAKNLFG</sequence>
<evidence type="ECO:0000256" key="1">
    <source>
        <dbReference type="ARBA" id="ARBA00023015"/>
    </source>
</evidence>
<dbReference type="SUPFAM" id="SSF46785">
    <property type="entry name" value="Winged helix' DNA-binding domain"/>
    <property type="match status" value="1"/>
</dbReference>
<dbReference type="InterPro" id="IPR000524">
    <property type="entry name" value="Tscrpt_reg_HTH_GntR"/>
</dbReference>
<dbReference type="Proteomes" id="UP000809621">
    <property type="component" value="Unassembled WGS sequence"/>
</dbReference>
<dbReference type="PANTHER" id="PTHR43537">
    <property type="entry name" value="TRANSCRIPTIONAL REGULATOR, GNTR FAMILY"/>
    <property type="match status" value="1"/>
</dbReference>
<accession>A0ABS2HF10</accession>
<dbReference type="InterPro" id="IPR008920">
    <property type="entry name" value="TF_FadR/GntR_C"/>
</dbReference>
<dbReference type="EMBL" id="JAFEUM010000001">
    <property type="protein sequence ID" value="MBM7035226.1"/>
    <property type="molecule type" value="Genomic_DNA"/>
</dbReference>
<dbReference type="SMART" id="SM00895">
    <property type="entry name" value="FCD"/>
    <property type="match status" value="1"/>
</dbReference>
<dbReference type="InterPro" id="IPR036388">
    <property type="entry name" value="WH-like_DNA-bd_sf"/>
</dbReference>
<protein>
    <submittedName>
        <fullName evidence="5">GntR family transcriptional regulator</fullName>
    </submittedName>
</protein>
<dbReference type="PANTHER" id="PTHR43537:SF5">
    <property type="entry name" value="UXU OPERON TRANSCRIPTIONAL REGULATOR"/>
    <property type="match status" value="1"/>
</dbReference>
<dbReference type="Pfam" id="PF00392">
    <property type="entry name" value="GntR"/>
    <property type="match status" value="1"/>
</dbReference>
<comment type="caution">
    <text evidence="5">The sequence shown here is derived from an EMBL/GenBank/DDBJ whole genome shotgun (WGS) entry which is preliminary data.</text>
</comment>
<keyword evidence="6" id="KW-1185">Reference proteome</keyword>
<organism evidence="5 6">
    <name type="scientific">Vibrio ulleungensis</name>
    <dbReference type="NCBI Taxonomy" id="2807619"/>
    <lineage>
        <taxon>Bacteria</taxon>
        <taxon>Pseudomonadati</taxon>
        <taxon>Pseudomonadota</taxon>
        <taxon>Gammaproteobacteria</taxon>
        <taxon>Vibrionales</taxon>
        <taxon>Vibrionaceae</taxon>
        <taxon>Vibrio</taxon>
    </lineage>
</organism>
<dbReference type="SMART" id="SM00345">
    <property type="entry name" value="HTH_GNTR"/>
    <property type="match status" value="1"/>
</dbReference>
<dbReference type="Gene3D" id="1.10.10.10">
    <property type="entry name" value="Winged helix-like DNA-binding domain superfamily/Winged helix DNA-binding domain"/>
    <property type="match status" value="1"/>
</dbReference>
<dbReference type="InterPro" id="IPR011711">
    <property type="entry name" value="GntR_C"/>
</dbReference>
<dbReference type="PROSITE" id="PS50949">
    <property type="entry name" value="HTH_GNTR"/>
    <property type="match status" value="1"/>
</dbReference>
<gene>
    <name evidence="5" type="ORF">JQC93_02300</name>
</gene>
<reference evidence="5 6" key="1">
    <citation type="submission" date="2021-02" db="EMBL/GenBank/DDBJ databases">
        <authorList>
            <person name="Park J.-S."/>
        </authorList>
    </citation>
    <scope>NUCLEOTIDE SEQUENCE [LARGE SCALE GENOMIC DNA]</scope>
    <source>
        <strain evidence="5 6">188UL20-2</strain>
    </source>
</reference>
<dbReference type="Gene3D" id="1.20.120.530">
    <property type="entry name" value="GntR ligand-binding domain-like"/>
    <property type="match status" value="1"/>
</dbReference>
<keyword evidence="1" id="KW-0805">Transcription regulation</keyword>
<keyword evidence="2" id="KW-0238">DNA-binding</keyword>
<dbReference type="SUPFAM" id="SSF48008">
    <property type="entry name" value="GntR ligand-binding domain-like"/>
    <property type="match status" value="1"/>
</dbReference>
<keyword evidence="3" id="KW-0804">Transcription</keyword>
<proteinExistence type="predicted"/>
<evidence type="ECO:0000313" key="6">
    <source>
        <dbReference type="Proteomes" id="UP000809621"/>
    </source>
</evidence>
<name>A0ABS2HF10_9VIBR</name>
<dbReference type="Pfam" id="PF07729">
    <property type="entry name" value="FCD"/>
    <property type="match status" value="1"/>
</dbReference>
<feature type="domain" description="HTH gntR-type" evidence="4">
    <location>
        <begin position="6"/>
        <end position="73"/>
    </location>
</feature>
<evidence type="ECO:0000256" key="3">
    <source>
        <dbReference type="ARBA" id="ARBA00023163"/>
    </source>
</evidence>